<evidence type="ECO:0000256" key="3">
    <source>
        <dbReference type="ARBA" id="ARBA00022771"/>
    </source>
</evidence>
<dbReference type="InterPro" id="IPR013087">
    <property type="entry name" value="Znf_C2H2_type"/>
</dbReference>
<evidence type="ECO:0000256" key="5">
    <source>
        <dbReference type="PROSITE-ProRule" id="PRU00042"/>
    </source>
</evidence>
<dbReference type="SMART" id="SM00355">
    <property type="entry name" value="ZnF_C2H2"/>
    <property type="match status" value="6"/>
</dbReference>
<dbReference type="PANTHER" id="PTHR24403:SF81">
    <property type="entry name" value="ZINC FINGER PROTEIN 518A"/>
    <property type="match status" value="1"/>
</dbReference>
<dbReference type="Ensembl" id="ENSFHET00000009522.1">
    <property type="protein sequence ID" value="ENSFHEP00000004033.1"/>
    <property type="gene ID" value="ENSFHEG00000004952.1"/>
</dbReference>
<reference evidence="8" key="1">
    <citation type="submission" date="2025-08" db="UniProtKB">
        <authorList>
            <consortium name="Ensembl"/>
        </authorList>
    </citation>
    <scope>IDENTIFICATION</scope>
</reference>
<keyword evidence="4" id="KW-0862">Zinc</keyword>
<keyword evidence="3 5" id="KW-0863">Zinc-finger</keyword>
<dbReference type="PROSITE" id="PS50157">
    <property type="entry name" value="ZINC_FINGER_C2H2_2"/>
    <property type="match status" value="2"/>
</dbReference>
<proteinExistence type="predicted"/>
<dbReference type="AlphaFoldDB" id="A0A3Q2SV12"/>
<dbReference type="GO" id="GO:0045944">
    <property type="term" value="P:positive regulation of transcription by RNA polymerase II"/>
    <property type="evidence" value="ECO:0007669"/>
    <property type="project" value="TreeGrafter"/>
</dbReference>
<dbReference type="PANTHER" id="PTHR24403">
    <property type="entry name" value="ZINC FINGER PROTEIN"/>
    <property type="match status" value="1"/>
</dbReference>
<dbReference type="STRING" id="8078.ENSFHEP00000004033"/>
<evidence type="ECO:0000256" key="6">
    <source>
        <dbReference type="SAM" id="MobiDB-lite"/>
    </source>
</evidence>
<dbReference type="PROSITE" id="PS00028">
    <property type="entry name" value="ZINC_FINGER_C2H2_1"/>
    <property type="match status" value="1"/>
</dbReference>
<name>A0A3Q2SV12_FUNHE</name>
<evidence type="ECO:0000256" key="4">
    <source>
        <dbReference type="ARBA" id="ARBA00022833"/>
    </source>
</evidence>
<evidence type="ECO:0000313" key="9">
    <source>
        <dbReference type="Proteomes" id="UP000265000"/>
    </source>
</evidence>
<organism evidence="8 9">
    <name type="scientific">Fundulus heteroclitus</name>
    <name type="common">Killifish</name>
    <name type="synonym">Mummichog</name>
    <dbReference type="NCBI Taxonomy" id="8078"/>
    <lineage>
        <taxon>Eukaryota</taxon>
        <taxon>Metazoa</taxon>
        <taxon>Chordata</taxon>
        <taxon>Craniata</taxon>
        <taxon>Vertebrata</taxon>
        <taxon>Euteleostomi</taxon>
        <taxon>Actinopterygii</taxon>
        <taxon>Neopterygii</taxon>
        <taxon>Teleostei</taxon>
        <taxon>Neoteleostei</taxon>
        <taxon>Acanthomorphata</taxon>
        <taxon>Ovalentaria</taxon>
        <taxon>Atherinomorphae</taxon>
        <taxon>Cyprinodontiformes</taxon>
        <taxon>Fundulidae</taxon>
        <taxon>Fundulus</taxon>
    </lineage>
</organism>
<keyword evidence="2" id="KW-0677">Repeat</keyword>
<keyword evidence="1" id="KW-0479">Metal-binding</keyword>
<evidence type="ECO:0000313" key="8">
    <source>
        <dbReference type="Ensembl" id="ENSFHEP00000004033.1"/>
    </source>
</evidence>
<evidence type="ECO:0000256" key="2">
    <source>
        <dbReference type="ARBA" id="ARBA00022737"/>
    </source>
</evidence>
<reference evidence="8" key="2">
    <citation type="submission" date="2025-09" db="UniProtKB">
        <authorList>
            <consortium name="Ensembl"/>
        </authorList>
    </citation>
    <scope>IDENTIFICATION</scope>
</reference>
<dbReference type="GeneTree" id="ENSGT00940000160595"/>
<feature type="compositionally biased region" description="Basic and acidic residues" evidence="6">
    <location>
        <begin position="603"/>
        <end position="612"/>
    </location>
</feature>
<evidence type="ECO:0000259" key="7">
    <source>
        <dbReference type="PROSITE" id="PS50157"/>
    </source>
</evidence>
<feature type="domain" description="C2H2-type" evidence="7">
    <location>
        <begin position="155"/>
        <end position="183"/>
    </location>
</feature>
<feature type="region of interest" description="Disordered" evidence="6">
    <location>
        <begin position="589"/>
        <end position="618"/>
    </location>
</feature>
<dbReference type="Gene3D" id="3.30.160.60">
    <property type="entry name" value="Classic Zinc Finger"/>
    <property type="match status" value="1"/>
</dbReference>
<sequence>MFSGRLFALMIGCKNTKIQIVHIINSFGKVAVYKFHKGSLPTYPCDLCDFVTNEFPALQRHRIEHRNTLVTCELCNDHVQYSLLLLTRHYMMCHSINGEFKCDWCEFTTVDAGTFVQHIHHHNESHWKCTICRHISLNEEDHQSHIKAHSGTFTFTCQICGFGTAECEHLKKHTSTVHKEEAARKNALKAVEDCSSSANSSTNMKLVTKQELPLEEIHHLIDGTVGQRDNKSWSFHNEEHSTPVMLQECENANNSDTGSNPSTNGLTVLMVKNKISLPPNCTTKMMGFKIVDGKKHLVLKVIPTAKQDVSSQNHSLIDGVGSVVSNPVVAKGIDFIEKKQYSECKGSTSKCLAISPKNGSCIQMDRNDIMAVKVKIEEEETSVCTVNSIPHSEQTNLLQNRSYPVANNSTYSHFRSVSTEEGDVPNANNSDAGSFKCDGTNYGSKVTYAKTACEDTITCQPPLIAAHKTLFPKTVFRETVECKGATDELSLSDGFGRLWKKCKGKSVTNTLYIDSSCQISLENNDGTSIENRSKNGLQVVKHSKSPSQLSQNVSLSSRVDALGAGKCEPKTSNQEVFTFHNYSKEIFRSSPCNSQNPPCNREYSGHKEKSDSPENTTPITDEEIEVDECIGNSDLLTEENGDSVIQDLNIIKIEEDGIPISSKQTEAKTSLLSMESFVKEHSNAIITQQLNKERTGFSNPSNAFLKQGEKSLNILQLPCAGRPSLILKAAEKACPMPVQVKATPNFKLITSTPNSQIRLSKMKQELSNSSNITSVTVTPKAKIVGVAARNPQATENGTTVLSAVHSGGGTSSNHYIINSPGFKGPVLLSRTLHGTPTNTVVKAKPTCYFVQRSVPFVQNPSTSSFKLPGPQLPVISQPVLAGTFAEKASTPQTSRQAYLLRYISPSKSGLLENKQEAKNQTIWSQTSEYSGNKVIFKFISPTAHLNSAVAPTSSNQPLILATRPQGQCFLVSTNKTNPTSCEVKKLLCVQNDQQKHQKEPSVSQLQINGDLQACETNRLLLAPRRIRQRKRHRKALFDDLPAALHKVRRLSNKELTDKETVLWTPVGKEVERTLRLAPFSTAQQIKYPCRYQPVVVLNHPDADIPEVTNIMKAVNRYKGAITKVALSQKTVQALSEFSDLVNNCSPSNGDFSTPRPVLSSVRERFLLKLKLRKKNRKKYEVVKTLSVCGQNSVVFDCWFCGRLFNNQEDWIGHGQRHLMEATRDWHKLS</sequence>
<keyword evidence="9" id="KW-1185">Reference proteome</keyword>
<dbReference type="Proteomes" id="UP000265000">
    <property type="component" value="Unplaced"/>
</dbReference>
<dbReference type="GO" id="GO:0008270">
    <property type="term" value="F:zinc ion binding"/>
    <property type="evidence" value="ECO:0007669"/>
    <property type="project" value="UniProtKB-KW"/>
</dbReference>
<evidence type="ECO:0000256" key="1">
    <source>
        <dbReference type="ARBA" id="ARBA00022723"/>
    </source>
</evidence>
<protein>
    <submittedName>
        <fullName evidence="8">Si:ch211-214e3.5</fullName>
    </submittedName>
</protein>
<dbReference type="InterPro" id="IPR050688">
    <property type="entry name" value="Zinc_finger/UBP_domain"/>
</dbReference>
<feature type="domain" description="C2H2-type" evidence="7">
    <location>
        <begin position="1195"/>
        <end position="1222"/>
    </location>
</feature>
<accession>A0A3Q2SV12</accession>
<dbReference type="GO" id="GO:0005634">
    <property type="term" value="C:nucleus"/>
    <property type="evidence" value="ECO:0007669"/>
    <property type="project" value="TreeGrafter"/>
</dbReference>